<evidence type="ECO:0000256" key="8">
    <source>
        <dbReference type="ARBA" id="ARBA00060041"/>
    </source>
</evidence>
<feature type="transmembrane region" description="Helical" evidence="10">
    <location>
        <begin position="105"/>
        <end position="125"/>
    </location>
</feature>
<reference evidence="11 12" key="2">
    <citation type="submission" date="2008-10" db="EMBL/GenBank/DDBJ databases">
        <authorList>
            <person name="Fulton L."/>
            <person name="Clifton S."/>
            <person name="Fulton B."/>
            <person name="Xu J."/>
            <person name="Minx P."/>
            <person name="Pepin K.H."/>
            <person name="Johnson M."/>
            <person name="Bhonagiri V."/>
            <person name="Nash W.E."/>
            <person name="Mardis E.R."/>
            <person name="Wilson R.K."/>
        </authorList>
    </citation>
    <scope>NUCLEOTIDE SEQUENCE [LARGE SCALE GENOMIC DNA]</scope>
    <source>
        <strain evidence="11 12">DSM 30120</strain>
    </source>
</reference>
<evidence type="ECO:0000256" key="2">
    <source>
        <dbReference type="ARBA" id="ARBA00022475"/>
    </source>
</evidence>
<evidence type="ECO:0000256" key="9">
    <source>
        <dbReference type="ARBA" id="ARBA00061532"/>
    </source>
</evidence>
<keyword evidence="3 10" id="KW-0812">Transmembrane</keyword>
<dbReference type="InterPro" id="IPR004268">
    <property type="entry name" value="MurJ"/>
</dbReference>
<dbReference type="PANTHER" id="PTHR30250">
    <property type="entry name" value="PST FAMILY PREDICTED COLANIC ACID TRANSPORTER"/>
    <property type="match status" value="1"/>
</dbReference>
<feature type="transmembrane region" description="Helical" evidence="10">
    <location>
        <begin position="356"/>
        <end position="378"/>
    </location>
</feature>
<dbReference type="eggNOG" id="COG2244">
    <property type="taxonomic scope" value="Bacteria"/>
</dbReference>
<keyword evidence="5" id="KW-0573">Peptidoglycan synthesis</keyword>
<comment type="function">
    <text evidence="8">Involved in peptidoglycan biosynthesis. Transports lipid-linked peptidoglycan precursors from the inner to the outer leaflet of the cytoplasmic membrane.</text>
</comment>
<evidence type="ECO:0000256" key="5">
    <source>
        <dbReference type="ARBA" id="ARBA00022984"/>
    </source>
</evidence>
<comment type="caution">
    <text evidence="11">The sequence shown here is derived from an EMBL/GenBank/DDBJ whole genome shotgun (WGS) entry which is preliminary data.</text>
</comment>
<proteinExistence type="inferred from homology"/>
<dbReference type="EMBL" id="ABXW01000070">
    <property type="protein sequence ID" value="EEB44282.1"/>
    <property type="molecule type" value="Genomic_DNA"/>
</dbReference>
<evidence type="ECO:0000256" key="6">
    <source>
        <dbReference type="ARBA" id="ARBA00022989"/>
    </source>
</evidence>
<keyword evidence="6 10" id="KW-1133">Transmembrane helix</keyword>
<feature type="transmembrane region" description="Helical" evidence="10">
    <location>
        <begin position="54"/>
        <end position="78"/>
    </location>
</feature>
<sequence length="440" mass="50755">MVLLYARIYEWESLQQVYPQKRLNKMKMLETSLLTGIYTILKMSISFISNKIIAIYVGPAGIAILGNIQNYITLVYLISGDVLKSAITKYTAEDKTKSREYIKSAIYISFMLNTIIINFIIFFSNEISEFLTKSTEFSLYLAASSITIPLAIIPVIILSYLNGIQKINLFIKYNFISSLLGLFSTIFLTINYGLIGAIISVLTNQSLILFYILIENRKHLYSVLSILKTKTSIKTYKKLFTFSFITFIAIICSTSCIFFIRELTIYYTSINIAGEWQSAWTICQLILTLLTISLNTYFLPKISSLKIRDDLNKEIYKGIKIFIPLTLIACFFLYILRENIIILLYTKEFLPAKELFPFLLVGIFFKSVSWFYGISFVAKAKVKITVFSEIFISILWCLTSWFLIAKYSVVGLTYSYAITSFIHMLIMYLLYIRENRLCIL</sequence>
<evidence type="ECO:0000256" key="10">
    <source>
        <dbReference type="SAM" id="Phobius"/>
    </source>
</evidence>
<feature type="transmembrane region" description="Helical" evidence="10">
    <location>
        <begin position="137"/>
        <end position="158"/>
    </location>
</feature>
<evidence type="ECO:0000313" key="11">
    <source>
        <dbReference type="EMBL" id="EEB44282.1"/>
    </source>
</evidence>
<evidence type="ECO:0000313" key="12">
    <source>
        <dbReference type="Proteomes" id="UP000003729"/>
    </source>
</evidence>
<dbReference type="AlphaFoldDB" id="B6XJS5"/>
<comment type="subcellular location">
    <subcellularLocation>
        <location evidence="1">Cell membrane</location>
        <topology evidence="1">Multi-pass membrane protein</topology>
    </subcellularLocation>
</comment>
<gene>
    <name evidence="11" type="ORF">PROVALCAL_03633</name>
</gene>
<dbReference type="PANTHER" id="PTHR30250:SF30">
    <property type="entry name" value="LIPID III FLIPPASE"/>
    <property type="match status" value="1"/>
</dbReference>
<feature type="transmembrane region" description="Helical" evidence="10">
    <location>
        <begin position="319"/>
        <end position="336"/>
    </location>
</feature>
<dbReference type="CDD" id="cd13125">
    <property type="entry name" value="MATE_like_10"/>
    <property type="match status" value="1"/>
</dbReference>
<comment type="similarity">
    <text evidence="9">Belongs to the MurJ/MviN family.</text>
</comment>
<dbReference type="GO" id="GO:0009246">
    <property type="term" value="P:enterobacterial common antigen biosynthetic process"/>
    <property type="evidence" value="ECO:0007669"/>
    <property type="project" value="InterPro"/>
</dbReference>
<feature type="transmembrane region" description="Helical" evidence="10">
    <location>
        <begin position="170"/>
        <end position="188"/>
    </location>
</feature>
<dbReference type="GO" id="GO:0008360">
    <property type="term" value="P:regulation of cell shape"/>
    <property type="evidence" value="ECO:0007669"/>
    <property type="project" value="UniProtKB-KW"/>
</dbReference>
<feature type="transmembrane region" description="Helical" evidence="10">
    <location>
        <begin position="414"/>
        <end position="432"/>
    </location>
</feature>
<dbReference type="Pfam" id="PF03023">
    <property type="entry name" value="MurJ"/>
    <property type="match status" value="1"/>
</dbReference>
<evidence type="ECO:0000256" key="4">
    <source>
        <dbReference type="ARBA" id="ARBA00022960"/>
    </source>
</evidence>
<dbReference type="InterPro" id="IPR050833">
    <property type="entry name" value="Poly_Biosynth_Transport"/>
</dbReference>
<accession>B6XJS5</accession>
<reference evidence="11 12" key="1">
    <citation type="submission" date="2008-10" db="EMBL/GenBank/DDBJ databases">
        <title>Draft genome sequence of Providencia alcalifaciens (DSM 30120).</title>
        <authorList>
            <person name="Sudarsanam P."/>
            <person name="Ley R."/>
            <person name="Guruge J."/>
            <person name="Turnbaugh P.J."/>
            <person name="Mahowald M."/>
            <person name="Liep D."/>
            <person name="Gordon J."/>
        </authorList>
    </citation>
    <scope>NUCLEOTIDE SEQUENCE [LARGE SCALE GENOMIC DNA]</scope>
    <source>
        <strain evidence="11 12">DSM 30120</strain>
    </source>
</reference>
<evidence type="ECO:0000256" key="1">
    <source>
        <dbReference type="ARBA" id="ARBA00004651"/>
    </source>
</evidence>
<keyword evidence="7 10" id="KW-0472">Membrane</keyword>
<feature type="transmembrane region" description="Helical" evidence="10">
    <location>
        <begin position="280"/>
        <end position="299"/>
    </location>
</feature>
<dbReference type="GO" id="GO:0009252">
    <property type="term" value="P:peptidoglycan biosynthetic process"/>
    <property type="evidence" value="ECO:0007669"/>
    <property type="project" value="UniProtKB-KW"/>
</dbReference>
<feature type="transmembrane region" description="Helical" evidence="10">
    <location>
        <begin position="28"/>
        <end position="48"/>
    </location>
</feature>
<protein>
    <submittedName>
        <fullName evidence="11">Polysaccharide biosynthesis protein</fullName>
    </submittedName>
</protein>
<dbReference type="GO" id="GO:0005886">
    <property type="term" value="C:plasma membrane"/>
    <property type="evidence" value="ECO:0007669"/>
    <property type="project" value="UniProtKB-SubCell"/>
</dbReference>
<feature type="transmembrane region" description="Helical" evidence="10">
    <location>
        <begin position="239"/>
        <end position="260"/>
    </location>
</feature>
<evidence type="ECO:0000256" key="7">
    <source>
        <dbReference type="ARBA" id="ARBA00023136"/>
    </source>
</evidence>
<evidence type="ECO:0000256" key="3">
    <source>
        <dbReference type="ARBA" id="ARBA00022692"/>
    </source>
</evidence>
<feature type="transmembrane region" description="Helical" evidence="10">
    <location>
        <begin position="194"/>
        <end position="214"/>
    </location>
</feature>
<name>B6XJS5_9GAMM</name>
<keyword evidence="2" id="KW-1003">Cell membrane</keyword>
<dbReference type="Proteomes" id="UP000003729">
    <property type="component" value="Unassembled WGS sequence"/>
</dbReference>
<dbReference type="InterPro" id="IPR044550">
    <property type="entry name" value="WzxE"/>
</dbReference>
<feature type="transmembrane region" description="Helical" evidence="10">
    <location>
        <begin position="390"/>
        <end position="408"/>
    </location>
</feature>
<keyword evidence="4" id="KW-0133">Cell shape</keyword>
<organism evidence="11 12">
    <name type="scientific">Providencia alcalifaciens DSM 30120</name>
    <dbReference type="NCBI Taxonomy" id="520999"/>
    <lineage>
        <taxon>Bacteria</taxon>
        <taxon>Pseudomonadati</taxon>
        <taxon>Pseudomonadota</taxon>
        <taxon>Gammaproteobacteria</taxon>
        <taxon>Enterobacterales</taxon>
        <taxon>Morganellaceae</taxon>
        <taxon>Providencia</taxon>
    </lineage>
</organism>